<proteinExistence type="inferred from homology"/>
<keyword evidence="11" id="KW-1185">Reference proteome</keyword>
<evidence type="ECO:0000256" key="4">
    <source>
        <dbReference type="ARBA" id="ARBA00015108"/>
    </source>
</evidence>
<dbReference type="InterPro" id="IPR045298">
    <property type="entry name" value="Complex1_LYR_LYRM7"/>
</dbReference>
<dbReference type="Gene3D" id="6.20.130.10">
    <property type="match status" value="1"/>
</dbReference>
<evidence type="ECO:0000256" key="5">
    <source>
        <dbReference type="ARBA" id="ARBA00022946"/>
    </source>
</evidence>
<dbReference type="RefSeq" id="XP_001732831.1">
    <property type="nucleotide sequence ID" value="XM_001732779.1"/>
</dbReference>
<dbReference type="Proteomes" id="UP000008837">
    <property type="component" value="Unassembled WGS sequence"/>
</dbReference>
<feature type="compositionally biased region" description="Pro residues" evidence="9">
    <location>
        <begin position="130"/>
        <end position="139"/>
    </location>
</feature>
<dbReference type="GO" id="GO:0005759">
    <property type="term" value="C:mitochondrial matrix"/>
    <property type="evidence" value="ECO:0007669"/>
    <property type="project" value="UniProtKB-SubCell"/>
</dbReference>
<dbReference type="VEuPathDB" id="FungiDB:MGL_0606"/>
<evidence type="ECO:0000256" key="2">
    <source>
        <dbReference type="ARBA" id="ARBA00009949"/>
    </source>
</evidence>
<dbReference type="GO" id="GO:0044183">
    <property type="term" value="F:protein folding chaperone"/>
    <property type="evidence" value="ECO:0007669"/>
    <property type="project" value="TreeGrafter"/>
</dbReference>
<dbReference type="EMBL" id="AAYY01000001">
    <property type="protein sequence ID" value="EDP45617.1"/>
    <property type="molecule type" value="Genomic_DNA"/>
</dbReference>
<evidence type="ECO:0000313" key="10">
    <source>
        <dbReference type="EMBL" id="EDP45617.1"/>
    </source>
</evidence>
<name>A8PR52_MALGO</name>
<dbReference type="InterPro" id="IPR050435">
    <property type="entry name" value="MZM1/LYRM7"/>
</dbReference>
<evidence type="ECO:0000256" key="7">
    <source>
        <dbReference type="ARBA" id="ARBA00023186"/>
    </source>
</evidence>
<feature type="region of interest" description="Disordered" evidence="9">
    <location>
        <begin position="118"/>
        <end position="139"/>
    </location>
</feature>
<evidence type="ECO:0000256" key="6">
    <source>
        <dbReference type="ARBA" id="ARBA00023128"/>
    </source>
</evidence>
<reference evidence="10 11" key="1">
    <citation type="journal article" date="2007" name="Proc. Natl. Acad. Sci. U.S.A.">
        <title>Dandruff-associated Malassezia genomes reveal convergent and divergent virulence traits shared with plant and human fungal pathogens.</title>
        <authorList>
            <person name="Xu J."/>
            <person name="Saunders C.W."/>
            <person name="Hu P."/>
            <person name="Grant R.A."/>
            <person name="Boekhout T."/>
            <person name="Kuramae E.E."/>
            <person name="Kronstad J.W."/>
            <person name="Deangelis Y.M."/>
            <person name="Reeder N.L."/>
            <person name="Johnstone K.R."/>
            <person name="Leland M."/>
            <person name="Fieno A.M."/>
            <person name="Begley W.M."/>
            <person name="Sun Y."/>
            <person name="Lacey M.P."/>
            <person name="Chaudhary T."/>
            <person name="Keough T."/>
            <person name="Chu L."/>
            <person name="Sears R."/>
            <person name="Yuan B."/>
            <person name="Dawson T.L.Jr."/>
        </authorList>
    </citation>
    <scope>NUCLEOTIDE SEQUENCE [LARGE SCALE GENOMIC DNA]</scope>
    <source>
        <strain evidence="11">ATCC MYA-4612 / CBS 7966</strain>
    </source>
</reference>
<keyword evidence="7" id="KW-0143">Chaperone</keyword>
<protein>
    <recommendedName>
        <fullName evidence="4">Mitochondrial zinc maintenance protein 1, mitochondrial</fullName>
    </recommendedName>
</protein>
<dbReference type="PANTHER" id="PTHR46749:SF1">
    <property type="entry name" value="COMPLEX III ASSEMBLY FACTOR LYRM7"/>
    <property type="match status" value="1"/>
</dbReference>
<keyword evidence="5" id="KW-0809">Transit peptide</keyword>
<dbReference type="PANTHER" id="PTHR46749">
    <property type="entry name" value="COMPLEX III ASSEMBLY FACTOR LYRM7"/>
    <property type="match status" value="1"/>
</dbReference>
<dbReference type="OrthoDB" id="5587740at2759"/>
<gene>
    <name evidence="10" type="ORF">MGL_0606</name>
</gene>
<evidence type="ECO:0000256" key="1">
    <source>
        <dbReference type="ARBA" id="ARBA00004305"/>
    </source>
</evidence>
<comment type="subcellular location">
    <subcellularLocation>
        <location evidence="1">Mitochondrion matrix</location>
    </subcellularLocation>
</comment>
<dbReference type="STRING" id="425265.A8PR52"/>
<dbReference type="OMA" id="TYKLRFT"/>
<dbReference type="GO" id="GO:0034551">
    <property type="term" value="P:mitochondrial respiratory chain complex III assembly"/>
    <property type="evidence" value="ECO:0007669"/>
    <property type="project" value="InterPro"/>
</dbReference>
<feature type="compositionally biased region" description="Basic residues" evidence="9">
    <location>
        <begin position="239"/>
        <end position="248"/>
    </location>
</feature>
<comment type="caution">
    <text evidence="10">The sequence shown here is derived from an EMBL/GenBank/DDBJ whole genome shotgun (WGS) entry which is preliminary data.</text>
</comment>
<feature type="region of interest" description="Disordered" evidence="9">
    <location>
        <begin position="205"/>
        <end position="248"/>
    </location>
</feature>
<dbReference type="InParanoid" id="A8PR52"/>
<organism evidence="10 11">
    <name type="scientific">Malassezia globosa (strain ATCC MYA-4612 / CBS 7966)</name>
    <name type="common">Dandruff-associated fungus</name>
    <dbReference type="NCBI Taxonomy" id="425265"/>
    <lineage>
        <taxon>Eukaryota</taxon>
        <taxon>Fungi</taxon>
        <taxon>Dikarya</taxon>
        <taxon>Basidiomycota</taxon>
        <taxon>Ustilaginomycotina</taxon>
        <taxon>Malasseziomycetes</taxon>
        <taxon>Malasseziales</taxon>
        <taxon>Malasseziaceae</taxon>
        <taxon>Malassezia</taxon>
    </lineage>
</organism>
<dbReference type="CDD" id="cd20267">
    <property type="entry name" value="Complex1_LYR_LYRM7"/>
    <property type="match status" value="1"/>
</dbReference>
<dbReference type="KEGG" id="mgl:MGL_0606"/>
<evidence type="ECO:0000256" key="8">
    <source>
        <dbReference type="ARBA" id="ARBA00025268"/>
    </source>
</evidence>
<sequence>MRTTRDLFRGDQRALLAARQETRQRFLSAKEERDPAKIDEGLDMGEQVNYILKHNVVQGVADKEAENATYKLRFTEHTELGSNDTIKQVRPAPTLSEIEKTKGRNAPAQMRTFSTGRRVCASSQQDGPDPTAPLPRPVPRFPGLVILADGSSVRVTTTSPRHITRMTRDFTNHPLWNPLSGGRNEAEADDDMGRLGRFRRRFADDGAGHAQNSVSFDESDLSWMSGGREARPGAAVQAKKGKGGKGKK</sequence>
<accession>A8PR52</accession>
<dbReference type="GeneID" id="5857137"/>
<keyword evidence="6" id="KW-0496">Mitochondrion</keyword>
<comment type="function">
    <text evidence="8">Assembly factor required for Rieske Fe-S protein RIP1 incorporation into the cytochrome b-c1 (CIII) complex. Functions as a chaperone, binding to this subunit within the mitochondrial matrix and stabilizing it prior to its translocation and insertion into the late CIII dimeric intermediate within the mitochondrial inner membrane. Modulates the mitochondrial matrix zinc pool.</text>
</comment>
<evidence type="ECO:0000313" key="11">
    <source>
        <dbReference type="Proteomes" id="UP000008837"/>
    </source>
</evidence>
<comment type="subunit">
    <text evidence="3">Interacts with RIP1.</text>
</comment>
<comment type="similarity">
    <text evidence="2">Belongs to the complex I LYR family. MZM1 subfamily.</text>
</comment>
<evidence type="ECO:0000256" key="9">
    <source>
        <dbReference type="SAM" id="MobiDB-lite"/>
    </source>
</evidence>
<dbReference type="AlphaFoldDB" id="A8PR52"/>
<evidence type="ECO:0000256" key="3">
    <source>
        <dbReference type="ARBA" id="ARBA00011589"/>
    </source>
</evidence>